<keyword evidence="3" id="KW-1185">Reference proteome</keyword>
<evidence type="ECO:0000313" key="3">
    <source>
        <dbReference type="Proteomes" id="UP000054771"/>
    </source>
</evidence>
<gene>
    <name evidence="2" type="ORF">ASPCAL13212</name>
</gene>
<dbReference type="EMBL" id="CDMC01000016">
    <property type="protein sequence ID" value="CEL10085.1"/>
    <property type="molecule type" value="Genomic_DNA"/>
</dbReference>
<feature type="region of interest" description="Disordered" evidence="1">
    <location>
        <begin position="141"/>
        <end position="162"/>
    </location>
</feature>
<evidence type="ECO:0000313" key="2">
    <source>
        <dbReference type="EMBL" id="CEL10085.1"/>
    </source>
</evidence>
<feature type="compositionally biased region" description="Basic and acidic residues" evidence="1">
    <location>
        <begin position="141"/>
        <end position="153"/>
    </location>
</feature>
<evidence type="ECO:0000256" key="1">
    <source>
        <dbReference type="SAM" id="MobiDB-lite"/>
    </source>
</evidence>
<sequence>MSPLYTLKTNETSLHGLLPAEKERCRQAQLHAEETARVRDDCRAALFQSFTDLRCLPETEINFSYAEEVDIAIRRLDLEGEVESKSRTENSHTHNRHVFFEPFDLDRVKEMKSDLRDADSRRVLDCQEGLWEGAKVEDRGAEDSLHSYHEPHKSSSTATDRVREPHYLKKLLTAAPCSHATPNLQARWPPESTLTIDLKPPHLFSLNTANVR</sequence>
<name>A0A0U4ZKH1_ASPCI</name>
<protein>
    <submittedName>
        <fullName evidence="2">Uncharacterized protein</fullName>
    </submittedName>
</protein>
<dbReference type="AlphaFoldDB" id="A0A0U4ZKH1"/>
<organism evidence="2 3">
    <name type="scientific">Aspergillus calidoustus</name>
    <dbReference type="NCBI Taxonomy" id="454130"/>
    <lineage>
        <taxon>Eukaryota</taxon>
        <taxon>Fungi</taxon>
        <taxon>Dikarya</taxon>
        <taxon>Ascomycota</taxon>
        <taxon>Pezizomycotina</taxon>
        <taxon>Eurotiomycetes</taxon>
        <taxon>Eurotiomycetidae</taxon>
        <taxon>Eurotiales</taxon>
        <taxon>Aspergillaceae</taxon>
        <taxon>Aspergillus</taxon>
        <taxon>Aspergillus subgen. Nidulantes</taxon>
    </lineage>
</organism>
<accession>A0A0U4ZKH1</accession>
<proteinExistence type="predicted"/>
<dbReference type="Proteomes" id="UP000054771">
    <property type="component" value="Unassembled WGS sequence"/>
</dbReference>
<reference evidence="3" key="1">
    <citation type="journal article" date="2016" name="Genome Announc.">
        <title>Draft genome sequences of fungus Aspergillus calidoustus.</title>
        <authorList>
            <person name="Horn F."/>
            <person name="Linde J."/>
            <person name="Mattern D.J."/>
            <person name="Walther G."/>
            <person name="Guthke R."/>
            <person name="Scherlach K."/>
            <person name="Martin K."/>
            <person name="Brakhage A.A."/>
            <person name="Petzke L."/>
            <person name="Valiante V."/>
        </authorList>
    </citation>
    <scope>NUCLEOTIDE SEQUENCE [LARGE SCALE GENOMIC DNA]</scope>
    <source>
        <strain evidence="3">SF006504</strain>
    </source>
</reference>